<dbReference type="Gene3D" id="3.40.50.1820">
    <property type="entry name" value="alpha/beta hydrolase"/>
    <property type="match status" value="1"/>
</dbReference>
<keyword evidence="3" id="KW-1185">Reference proteome</keyword>
<comment type="caution">
    <text evidence="2">The sequence shown here is derived from an EMBL/GenBank/DDBJ whole genome shotgun (WGS) entry which is preliminary data.</text>
</comment>
<gene>
    <name evidence="2" type="ORF">ACFOOR_06285</name>
</gene>
<dbReference type="Pfam" id="PF12697">
    <property type="entry name" value="Abhydrolase_6"/>
    <property type="match status" value="1"/>
</dbReference>
<evidence type="ECO:0000313" key="3">
    <source>
        <dbReference type="Proteomes" id="UP001595379"/>
    </source>
</evidence>
<sequence length="312" mass="34485">MNDSAAPKREVPTAPLARYHGEKPAAPAWFGRALDEAFDSGTSTVEGAAVSWKAWGKRGKPGLILIHGGVAHKQWWDAIGPHLGRRRRVVAVDLTGMGDSDWRDEYRMELYAEEVRAAGRDGGAFDTGKPFIAGHSFGGFVSMVATMAYGADLKGAVILDSPIKPPDEQRRSPAPRRGGRVYETLEAAMLRFRLLPNQPCANDWLLDHIARESLRQTEGGWTWKFDPALWQKLAYSRRDPVEMLKRIACPVAFFRGAQSELVTDEVWGLMKAVFRDAPMVSIPEAEHHLILDQPLAVVTALDALFASGWGQD</sequence>
<protein>
    <submittedName>
        <fullName evidence="2">Alpha/beta fold hydrolase</fullName>
    </submittedName>
</protein>
<dbReference type="SUPFAM" id="SSF53474">
    <property type="entry name" value="alpha/beta-Hydrolases"/>
    <property type="match status" value="1"/>
</dbReference>
<name>A0ABV6ZWD5_9PROT</name>
<reference evidence="3" key="1">
    <citation type="journal article" date="2019" name="Int. J. Syst. Evol. Microbiol.">
        <title>The Global Catalogue of Microorganisms (GCM) 10K type strain sequencing project: providing services to taxonomists for standard genome sequencing and annotation.</title>
        <authorList>
            <consortium name="The Broad Institute Genomics Platform"/>
            <consortium name="The Broad Institute Genome Sequencing Center for Infectious Disease"/>
            <person name="Wu L."/>
            <person name="Ma J."/>
        </authorList>
    </citation>
    <scope>NUCLEOTIDE SEQUENCE [LARGE SCALE GENOMIC DNA]</scope>
    <source>
        <strain evidence="3">KCTC 52487</strain>
    </source>
</reference>
<dbReference type="PANTHER" id="PTHR43798:SF33">
    <property type="entry name" value="HYDROLASE, PUTATIVE (AFU_ORTHOLOGUE AFUA_2G14860)-RELATED"/>
    <property type="match status" value="1"/>
</dbReference>
<dbReference type="GO" id="GO:0016787">
    <property type="term" value="F:hydrolase activity"/>
    <property type="evidence" value="ECO:0007669"/>
    <property type="project" value="UniProtKB-KW"/>
</dbReference>
<evidence type="ECO:0000259" key="1">
    <source>
        <dbReference type="Pfam" id="PF12697"/>
    </source>
</evidence>
<dbReference type="RefSeq" id="WP_343165652.1">
    <property type="nucleotide sequence ID" value="NZ_JBHRSV010000007.1"/>
</dbReference>
<dbReference type="EMBL" id="JBHRSV010000007">
    <property type="protein sequence ID" value="MFC2925708.1"/>
    <property type="molecule type" value="Genomic_DNA"/>
</dbReference>
<dbReference type="InterPro" id="IPR029058">
    <property type="entry name" value="AB_hydrolase_fold"/>
</dbReference>
<dbReference type="Proteomes" id="UP001595379">
    <property type="component" value="Unassembled WGS sequence"/>
</dbReference>
<evidence type="ECO:0000313" key="2">
    <source>
        <dbReference type="EMBL" id="MFC2925708.1"/>
    </source>
</evidence>
<proteinExistence type="predicted"/>
<dbReference type="PANTHER" id="PTHR43798">
    <property type="entry name" value="MONOACYLGLYCEROL LIPASE"/>
    <property type="match status" value="1"/>
</dbReference>
<feature type="domain" description="AB hydrolase-1" evidence="1">
    <location>
        <begin position="63"/>
        <end position="298"/>
    </location>
</feature>
<dbReference type="InterPro" id="IPR000073">
    <property type="entry name" value="AB_hydrolase_1"/>
</dbReference>
<organism evidence="2 3">
    <name type="scientific">Hyphobacterium vulgare</name>
    <dbReference type="NCBI Taxonomy" id="1736751"/>
    <lineage>
        <taxon>Bacteria</taxon>
        <taxon>Pseudomonadati</taxon>
        <taxon>Pseudomonadota</taxon>
        <taxon>Alphaproteobacteria</taxon>
        <taxon>Maricaulales</taxon>
        <taxon>Maricaulaceae</taxon>
        <taxon>Hyphobacterium</taxon>
    </lineage>
</organism>
<accession>A0ABV6ZWD5</accession>
<keyword evidence="2" id="KW-0378">Hydrolase</keyword>
<dbReference type="InterPro" id="IPR050266">
    <property type="entry name" value="AB_hydrolase_sf"/>
</dbReference>